<gene>
    <name evidence="4" type="ORF">COV57_00165</name>
</gene>
<dbReference type="PANTHER" id="PTHR43046:SF14">
    <property type="entry name" value="MUTT_NUDIX FAMILY PROTEIN"/>
    <property type="match status" value="1"/>
</dbReference>
<dbReference type="PANTHER" id="PTHR43046">
    <property type="entry name" value="GDP-MANNOSE MANNOSYL HYDROLASE"/>
    <property type="match status" value="1"/>
</dbReference>
<dbReference type="SUPFAM" id="SSF55811">
    <property type="entry name" value="Nudix"/>
    <property type="match status" value="1"/>
</dbReference>
<dbReference type="InterPro" id="IPR015797">
    <property type="entry name" value="NUDIX_hydrolase-like_dom_sf"/>
</dbReference>
<keyword evidence="2" id="KW-0378">Hydrolase</keyword>
<feature type="domain" description="Nudix hydrolase" evidence="3">
    <location>
        <begin position="6"/>
        <end position="132"/>
    </location>
</feature>
<protein>
    <recommendedName>
        <fullName evidence="3">Nudix hydrolase domain-containing protein</fullName>
    </recommendedName>
</protein>
<dbReference type="InterPro" id="IPR000086">
    <property type="entry name" value="NUDIX_hydrolase_dom"/>
</dbReference>
<evidence type="ECO:0000313" key="4">
    <source>
        <dbReference type="EMBL" id="PIR05244.1"/>
    </source>
</evidence>
<dbReference type="GO" id="GO:0016787">
    <property type="term" value="F:hydrolase activity"/>
    <property type="evidence" value="ECO:0007669"/>
    <property type="project" value="UniProtKB-KW"/>
</dbReference>
<comment type="caution">
    <text evidence="4">The sequence shown here is derived from an EMBL/GenBank/DDBJ whole genome shotgun (WGS) entry which is preliminary data.</text>
</comment>
<dbReference type="AlphaFoldDB" id="A0A2H0N8N2"/>
<name>A0A2H0N8N2_9BACT</name>
<accession>A0A2H0N8N2</accession>
<evidence type="ECO:0000256" key="2">
    <source>
        <dbReference type="ARBA" id="ARBA00022801"/>
    </source>
</evidence>
<evidence type="ECO:0000259" key="3">
    <source>
        <dbReference type="PROSITE" id="PS51462"/>
    </source>
</evidence>
<proteinExistence type="predicted"/>
<organism evidence="4 5">
    <name type="scientific">Candidatus Liptonbacteria bacterium CG11_big_fil_rev_8_21_14_0_20_35_14</name>
    <dbReference type="NCBI Taxonomy" id="1974634"/>
    <lineage>
        <taxon>Bacteria</taxon>
        <taxon>Candidatus Liptoniibacteriota</taxon>
    </lineage>
</organism>
<dbReference type="Gene3D" id="3.90.79.10">
    <property type="entry name" value="Nucleoside Triphosphate Pyrophosphohydrolase"/>
    <property type="match status" value="1"/>
</dbReference>
<dbReference type="Proteomes" id="UP000229893">
    <property type="component" value="Unassembled WGS sequence"/>
</dbReference>
<dbReference type="EMBL" id="PCWO01000002">
    <property type="protein sequence ID" value="PIR05244.1"/>
    <property type="molecule type" value="Genomic_DNA"/>
</dbReference>
<dbReference type="Pfam" id="PF00293">
    <property type="entry name" value="NUDIX"/>
    <property type="match status" value="1"/>
</dbReference>
<comment type="cofactor">
    <cofactor evidence="1">
        <name>Mg(2+)</name>
        <dbReference type="ChEBI" id="CHEBI:18420"/>
    </cofactor>
</comment>
<sequence>MTEKKPKDGSFVIIPVGKKNHAFVVKQNYGKFQWSLPGGGVEKNQNFESAAIEEALQETGMEVELIKELGIFTARQSKMVVKLFEASPKLGHISFPGTYDKKEITEQGIISLDPPKDFPIFRAQRMFLQVYKIILENKIDSTIEDSLSAPFKNKHLQQWAEETKFYEEKP</sequence>
<dbReference type="CDD" id="cd02883">
    <property type="entry name" value="NUDIX_Hydrolase"/>
    <property type="match status" value="1"/>
</dbReference>
<evidence type="ECO:0000313" key="5">
    <source>
        <dbReference type="Proteomes" id="UP000229893"/>
    </source>
</evidence>
<evidence type="ECO:0000256" key="1">
    <source>
        <dbReference type="ARBA" id="ARBA00001946"/>
    </source>
</evidence>
<reference evidence="4 5" key="1">
    <citation type="submission" date="2017-09" db="EMBL/GenBank/DDBJ databases">
        <title>Depth-based differentiation of microbial function through sediment-hosted aquifers and enrichment of novel symbionts in the deep terrestrial subsurface.</title>
        <authorList>
            <person name="Probst A.J."/>
            <person name="Ladd B."/>
            <person name="Jarett J.K."/>
            <person name="Geller-Mcgrath D.E."/>
            <person name="Sieber C.M."/>
            <person name="Emerson J.B."/>
            <person name="Anantharaman K."/>
            <person name="Thomas B.C."/>
            <person name="Malmstrom R."/>
            <person name="Stieglmeier M."/>
            <person name="Klingl A."/>
            <person name="Woyke T."/>
            <person name="Ryan C.M."/>
            <person name="Banfield J.F."/>
        </authorList>
    </citation>
    <scope>NUCLEOTIDE SEQUENCE [LARGE SCALE GENOMIC DNA]</scope>
    <source>
        <strain evidence="4">CG11_big_fil_rev_8_21_14_0_20_35_14</strain>
    </source>
</reference>
<dbReference type="PROSITE" id="PS51462">
    <property type="entry name" value="NUDIX"/>
    <property type="match status" value="1"/>
</dbReference>